<dbReference type="SUPFAM" id="SSF55961">
    <property type="entry name" value="Bet v1-like"/>
    <property type="match status" value="1"/>
</dbReference>
<dbReference type="Proteomes" id="UP000603904">
    <property type="component" value="Unassembled WGS sequence"/>
</dbReference>
<dbReference type="CDD" id="cd07814">
    <property type="entry name" value="SRPBCC_CalC_Aha1-like"/>
    <property type="match status" value="1"/>
</dbReference>
<evidence type="ECO:0000313" key="3">
    <source>
        <dbReference type="EMBL" id="GIH38130.1"/>
    </source>
</evidence>
<comment type="similarity">
    <text evidence="1">Belongs to the AHA1 family.</text>
</comment>
<dbReference type="Pfam" id="PF08327">
    <property type="entry name" value="AHSA1"/>
    <property type="match status" value="1"/>
</dbReference>
<reference evidence="3 4" key="1">
    <citation type="submission" date="2021-01" db="EMBL/GenBank/DDBJ databases">
        <title>Whole genome shotgun sequence of Microbispora corallina NBRC 16416.</title>
        <authorList>
            <person name="Komaki H."/>
            <person name="Tamura T."/>
        </authorList>
    </citation>
    <scope>NUCLEOTIDE SEQUENCE [LARGE SCALE GENOMIC DNA]</scope>
    <source>
        <strain evidence="3 4">NBRC 16416</strain>
    </source>
</reference>
<comment type="caution">
    <text evidence="3">The sequence shown here is derived from an EMBL/GenBank/DDBJ whole genome shotgun (WGS) entry which is preliminary data.</text>
</comment>
<organism evidence="3 4">
    <name type="scientific">Microbispora corallina</name>
    <dbReference type="NCBI Taxonomy" id="83302"/>
    <lineage>
        <taxon>Bacteria</taxon>
        <taxon>Bacillati</taxon>
        <taxon>Actinomycetota</taxon>
        <taxon>Actinomycetes</taxon>
        <taxon>Streptosporangiales</taxon>
        <taxon>Streptosporangiaceae</taxon>
        <taxon>Microbispora</taxon>
    </lineage>
</organism>
<keyword evidence="4" id="KW-1185">Reference proteome</keyword>
<name>A0ABQ4FTI0_9ACTN</name>
<dbReference type="Gene3D" id="3.30.530.20">
    <property type="match status" value="1"/>
</dbReference>
<dbReference type="InterPro" id="IPR013538">
    <property type="entry name" value="ASHA1/2-like_C"/>
</dbReference>
<protein>
    <submittedName>
        <fullName evidence="3">Activator of HSP90 ATPase</fullName>
    </submittedName>
</protein>
<gene>
    <name evidence="3" type="ORF">Mco01_11300</name>
</gene>
<dbReference type="InterPro" id="IPR023393">
    <property type="entry name" value="START-like_dom_sf"/>
</dbReference>
<evidence type="ECO:0000256" key="1">
    <source>
        <dbReference type="ARBA" id="ARBA00006817"/>
    </source>
</evidence>
<accession>A0ABQ4FTI0</accession>
<dbReference type="EMBL" id="BOOC01000003">
    <property type="protein sequence ID" value="GIH38130.1"/>
    <property type="molecule type" value="Genomic_DNA"/>
</dbReference>
<evidence type="ECO:0000313" key="4">
    <source>
        <dbReference type="Proteomes" id="UP000603904"/>
    </source>
</evidence>
<evidence type="ECO:0000259" key="2">
    <source>
        <dbReference type="Pfam" id="PF08327"/>
    </source>
</evidence>
<dbReference type="RefSeq" id="WP_204055787.1">
    <property type="nucleotide sequence ID" value="NZ_BAAAGP010000003.1"/>
</dbReference>
<sequence>MAAPDREYTITVVLDAPRETVFRAWTDPESFTQWFGPRGFTTPLPTTSLDVRPGGAWSAVLVSPDGAKAPLGGVYHEVAAPERLVFTTGDPDNTEGAPASVAAVTLDDLGDGRTEMRFHQAGYNTDEAHAEAAKAGWLQFFDRLAEHVAAS</sequence>
<proteinExistence type="inferred from homology"/>
<feature type="domain" description="Activator of Hsp90 ATPase homologue 1/2-like C-terminal" evidence="2">
    <location>
        <begin position="15"/>
        <end position="148"/>
    </location>
</feature>